<dbReference type="GO" id="GO:0003677">
    <property type="term" value="F:DNA binding"/>
    <property type="evidence" value="ECO:0007669"/>
    <property type="project" value="UniProtKB-KW"/>
</dbReference>
<evidence type="ECO:0000256" key="1">
    <source>
        <dbReference type="ARBA" id="ARBA00023015"/>
    </source>
</evidence>
<dbReference type="AlphaFoldDB" id="U4KP59"/>
<gene>
    <name evidence="5" type="ORF">BN85310800</name>
</gene>
<dbReference type="PANTHER" id="PTHR43132">
    <property type="entry name" value="ARSENICAL RESISTANCE OPERON REPRESSOR ARSR-RELATED"/>
    <property type="match status" value="1"/>
</dbReference>
<feature type="domain" description="HTH arsR-type" evidence="4">
    <location>
        <begin position="12"/>
        <end position="106"/>
    </location>
</feature>
<keyword evidence="6" id="KW-1185">Reference proteome</keyword>
<dbReference type="STRING" id="61635.BN85310800"/>
<name>U4KP59_9MOLU</name>
<dbReference type="EMBL" id="FO681348">
    <property type="protein sequence ID" value="CCV66101.1"/>
    <property type="molecule type" value="Genomic_DNA"/>
</dbReference>
<evidence type="ECO:0000256" key="2">
    <source>
        <dbReference type="ARBA" id="ARBA00023125"/>
    </source>
</evidence>
<dbReference type="PRINTS" id="PR00778">
    <property type="entry name" value="HTHARSR"/>
</dbReference>
<evidence type="ECO:0000313" key="5">
    <source>
        <dbReference type="EMBL" id="CCV66101.1"/>
    </source>
</evidence>
<dbReference type="PANTHER" id="PTHR43132:SF6">
    <property type="entry name" value="HTH-TYPE TRANSCRIPTIONAL REPRESSOR CZRA"/>
    <property type="match status" value="1"/>
</dbReference>
<dbReference type="CDD" id="cd00090">
    <property type="entry name" value="HTH_ARSR"/>
    <property type="match status" value="1"/>
</dbReference>
<dbReference type="Pfam" id="PF01022">
    <property type="entry name" value="HTH_5"/>
    <property type="match status" value="1"/>
</dbReference>
<proteinExistence type="predicted"/>
<protein>
    <submittedName>
        <fullName evidence="5">Transcriptional regulator, ArsR family</fullName>
    </submittedName>
</protein>
<reference evidence="5 6" key="1">
    <citation type="journal article" date="2013" name="J. Mol. Microbiol. Biotechnol.">
        <title>Analysis of the Complete Genomes of Acholeplasma brassicae , A. palmae and A. laidlawii and Their Comparison to the Obligate Parasites from ' Candidatus Phytoplasma'.</title>
        <authorList>
            <person name="Kube M."/>
            <person name="Siewert C."/>
            <person name="Migdoll A.M."/>
            <person name="Duduk B."/>
            <person name="Holz S."/>
            <person name="Rabus R."/>
            <person name="Seemuller E."/>
            <person name="Mitrovic J."/>
            <person name="Muller I."/>
            <person name="Buttner C."/>
            <person name="Reinhardt R."/>
        </authorList>
    </citation>
    <scope>NUCLEOTIDE SEQUENCE [LARGE SCALE GENOMIC DNA]</scope>
    <source>
        <strain evidence="6">0502</strain>
    </source>
</reference>
<keyword evidence="2" id="KW-0238">DNA-binding</keyword>
<accession>U4KP59</accession>
<dbReference type="SMART" id="SM00418">
    <property type="entry name" value="HTH_ARSR"/>
    <property type="match status" value="1"/>
</dbReference>
<dbReference type="PROSITE" id="PS50987">
    <property type="entry name" value="HTH_ARSR_2"/>
    <property type="match status" value="1"/>
</dbReference>
<keyword evidence="1" id="KW-0805">Transcription regulation</keyword>
<dbReference type="InterPro" id="IPR001845">
    <property type="entry name" value="HTH_ArsR_DNA-bd_dom"/>
</dbReference>
<evidence type="ECO:0000256" key="3">
    <source>
        <dbReference type="ARBA" id="ARBA00023163"/>
    </source>
</evidence>
<evidence type="ECO:0000313" key="6">
    <source>
        <dbReference type="Proteomes" id="UP000032737"/>
    </source>
</evidence>
<evidence type="ECO:0000259" key="4">
    <source>
        <dbReference type="PROSITE" id="PS50987"/>
    </source>
</evidence>
<dbReference type="HOGENOM" id="CLU_097806_7_4_14"/>
<dbReference type="InterPro" id="IPR051011">
    <property type="entry name" value="Metal_resp_trans_reg"/>
</dbReference>
<dbReference type="InterPro" id="IPR036388">
    <property type="entry name" value="WH-like_DNA-bd_sf"/>
</dbReference>
<dbReference type="GO" id="GO:0003700">
    <property type="term" value="F:DNA-binding transcription factor activity"/>
    <property type="evidence" value="ECO:0007669"/>
    <property type="project" value="InterPro"/>
</dbReference>
<dbReference type="KEGG" id="abra:BN85310800"/>
<sequence>MKECSCMQIKLLNEIEKQKVSNLFKVIADPTRIDILYTLKDSRLSVSEIKDKLNMSQSAISHQLRVLKDVNLVKDERVGKNIFYSLSDNHVYDIFNQAIDHVREEECNHE</sequence>
<organism evidence="5 6">
    <name type="scientific">Acholeplasma brassicae</name>
    <dbReference type="NCBI Taxonomy" id="61635"/>
    <lineage>
        <taxon>Bacteria</taxon>
        <taxon>Bacillati</taxon>
        <taxon>Mycoplasmatota</taxon>
        <taxon>Mollicutes</taxon>
        <taxon>Acholeplasmatales</taxon>
        <taxon>Acholeplasmataceae</taxon>
        <taxon>Acholeplasma</taxon>
    </lineage>
</organism>
<dbReference type="InterPro" id="IPR036390">
    <property type="entry name" value="WH_DNA-bd_sf"/>
</dbReference>
<dbReference type="InterPro" id="IPR011991">
    <property type="entry name" value="ArsR-like_HTH"/>
</dbReference>
<dbReference type="Gene3D" id="1.10.10.10">
    <property type="entry name" value="Winged helix-like DNA-binding domain superfamily/Winged helix DNA-binding domain"/>
    <property type="match status" value="1"/>
</dbReference>
<dbReference type="SUPFAM" id="SSF46785">
    <property type="entry name" value="Winged helix' DNA-binding domain"/>
    <property type="match status" value="1"/>
</dbReference>
<dbReference type="Proteomes" id="UP000032737">
    <property type="component" value="Chromosome"/>
</dbReference>
<dbReference type="NCBIfam" id="NF033788">
    <property type="entry name" value="HTH_metalloreg"/>
    <property type="match status" value="1"/>
</dbReference>
<keyword evidence="3" id="KW-0804">Transcription</keyword>